<evidence type="ECO:0000313" key="3">
    <source>
        <dbReference type="EMBL" id="MBB5786949.1"/>
    </source>
</evidence>
<feature type="region of interest" description="Disordered" evidence="1">
    <location>
        <begin position="283"/>
        <end position="305"/>
    </location>
</feature>
<feature type="compositionally biased region" description="Low complexity" evidence="1">
    <location>
        <begin position="283"/>
        <end position="293"/>
    </location>
</feature>
<accession>A0A7W9GN61</accession>
<dbReference type="InterPro" id="IPR001279">
    <property type="entry name" value="Metallo-B-lactamas"/>
</dbReference>
<organism evidence="3 4">
    <name type="scientific">Jiangella mangrovi</name>
    <dbReference type="NCBI Taxonomy" id="1524084"/>
    <lineage>
        <taxon>Bacteria</taxon>
        <taxon>Bacillati</taxon>
        <taxon>Actinomycetota</taxon>
        <taxon>Actinomycetes</taxon>
        <taxon>Jiangellales</taxon>
        <taxon>Jiangellaceae</taxon>
        <taxon>Jiangella</taxon>
    </lineage>
</organism>
<comment type="caution">
    <text evidence="3">The sequence shown here is derived from an EMBL/GenBank/DDBJ whole genome shotgun (WGS) entry which is preliminary data.</text>
</comment>
<dbReference type="RefSeq" id="WP_184820695.1">
    <property type="nucleotide sequence ID" value="NZ_JACHMM010000001.1"/>
</dbReference>
<dbReference type="SUPFAM" id="SSF56281">
    <property type="entry name" value="Metallo-hydrolase/oxidoreductase"/>
    <property type="match status" value="1"/>
</dbReference>
<dbReference type="InterPro" id="IPR036866">
    <property type="entry name" value="RibonucZ/Hydroxyglut_hydro"/>
</dbReference>
<dbReference type="EMBL" id="JACHMM010000001">
    <property type="protein sequence ID" value="MBB5786949.1"/>
    <property type="molecule type" value="Genomic_DNA"/>
</dbReference>
<dbReference type="InterPro" id="IPR050855">
    <property type="entry name" value="NDM-1-like"/>
</dbReference>
<dbReference type="SMART" id="SM00849">
    <property type="entry name" value="Lactamase_B"/>
    <property type="match status" value="1"/>
</dbReference>
<keyword evidence="3" id="KW-0456">Lyase</keyword>
<protein>
    <submittedName>
        <fullName evidence="3">Cyclase</fullName>
        <ecNumber evidence="3">4.-.-.-</ecNumber>
    </submittedName>
</protein>
<evidence type="ECO:0000313" key="4">
    <source>
        <dbReference type="Proteomes" id="UP000542813"/>
    </source>
</evidence>
<name>A0A7W9GN61_9ACTN</name>
<evidence type="ECO:0000256" key="1">
    <source>
        <dbReference type="SAM" id="MobiDB-lite"/>
    </source>
</evidence>
<dbReference type="CDD" id="cd16282">
    <property type="entry name" value="metallo-hydrolase-like_MBL-fold"/>
    <property type="match status" value="1"/>
</dbReference>
<sequence length="305" mass="33660">METVTPNVRTVTTVRGCNPSVVTTSDGVVVIDTPQLPTHAVRLRSEAERDGPVRYVVNTEHHVDHVFGNHWFKGAGELVNHREIDRLFMAGGPELEPFDYAASAVPMDDPGGAELLPSREQYFAEAHRATVVFTGDLTLTVGRHTFHLLHTPGHTPGQTAVYVPQERVVFTGDTVFSECQTWLMNSDIDQWLTALERIAALDVDHVVPGHGPVTTPSYLDVQRKVLLEWVDAVAEAVALGWSRPETVERVSFAERYPVDVGQGYMMQHIQTLNAGSLWDKLAGRPAAAPPGRGHPQEQEVDAWQP</sequence>
<dbReference type="Proteomes" id="UP000542813">
    <property type="component" value="Unassembled WGS sequence"/>
</dbReference>
<reference evidence="3 4" key="1">
    <citation type="submission" date="2020-08" db="EMBL/GenBank/DDBJ databases">
        <title>Sequencing the genomes of 1000 actinobacteria strains.</title>
        <authorList>
            <person name="Klenk H.-P."/>
        </authorList>
    </citation>
    <scope>NUCLEOTIDE SEQUENCE [LARGE SCALE GENOMIC DNA]</scope>
    <source>
        <strain evidence="3 4">DSM 102122</strain>
    </source>
</reference>
<dbReference type="AlphaFoldDB" id="A0A7W9GN61"/>
<dbReference type="EC" id="4.-.-.-" evidence="3"/>
<proteinExistence type="predicted"/>
<dbReference type="PANTHER" id="PTHR42951">
    <property type="entry name" value="METALLO-BETA-LACTAMASE DOMAIN-CONTAINING"/>
    <property type="match status" value="1"/>
</dbReference>
<keyword evidence="4" id="KW-1185">Reference proteome</keyword>
<evidence type="ECO:0000259" key="2">
    <source>
        <dbReference type="SMART" id="SM00849"/>
    </source>
</evidence>
<feature type="domain" description="Metallo-beta-lactamase" evidence="2">
    <location>
        <begin position="16"/>
        <end position="210"/>
    </location>
</feature>
<dbReference type="PANTHER" id="PTHR42951:SF4">
    <property type="entry name" value="ACYL-COENZYME A THIOESTERASE MBLAC2"/>
    <property type="match status" value="1"/>
</dbReference>
<gene>
    <name evidence="3" type="ORF">HD601_001524</name>
</gene>
<dbReference type="GO" id="GO:0016829">
    <property type="term" value="F:lyase activity"/>
    <property type="evidence" value="ECO:0007669"/>
    <property type="project" value="UniProtKB-KW"/>
</dbReference>
<dbReference type="Pfam" id="PF00753">
    <property type="entry name" value="Lactamase_B"/>
    <property type="match status" value="1"/>
</dbReference>
<dbReference type="Gene3D" id="3.60.15.10">
    <property type="entry name" value="Ribonuclease Z/Hydroxyacylglutathione hydrolase-like"/>
    <property type="match status" value="1"/>
</dbReference>